<feature type="region of interest" description="Disordered" evidence="1">
    <location>
        <begin position="112"/>
        <end position="148"/>
    </location>
</feature>
<proteinExistence type="predicted"/>
<feature type="region of interest" description="Disordered" evidence="1">
    <location>
        <begin position="251"/>
        <end position="286"/>
    </location>
</feature>
<feature type="compositionally biased region" description="Basic and acidic residues" evidence="1">
    <location>
        <begin position="273"/>
        <end position="286"/>
    </location>
</feature>
<dbReference type="Proteomes" id="UP000008022">
    <property type="component" value="Unassembled WGS sequence"/>
</dbReference>
<feature type="region of interest" description="Disordered" evidence="1">
    <location>
        <begin position="38"/>
        <end position="87"/>
    </location>
</feature>
<keyword evidence="3" id="KW-1185">Reference proteome</keyword>
<reference evidence="2" key="2">
    <citation type="submission" date="2015-06" db="UniProtKB">
        <authorList>
            <consortium name="EnsemblPlants"/>
        </authorList>
    </citation>
    <scope>IDENTIFICATION</scope>
</reference>
<protein>
    <submittedName>
        <fullName evidence="2">Uncharacterized protein</fullName>
    </submittedName>
</protein>
<accession>A0A0E0PVC9</accession>
<dbReference type="EnsemblPlants" id="ORUFI06G08390.1">
    <property type="protein sequence ID" value="ORUFI06G08390.1"/>
    <property type="gene ID" value="ORUFI06G08390"/>
</dbReference>
<evidence type="ECO:0000256" key="1">
    <source>
        <dbReference type="SAM" id="MobiDB-lite"/>
    </source>
</evidence>
<evidence type="ECO:0000313" key="2">
    <source>
        <dbReference type="EnsemblPlants" id="ORUFI06G08390.1"/>
    </source>
</evidence>
<evidence type="ECO:0000313" key="3">
    <source>
        <dbReference type="Proteomes" id="UP000008022"/>
    </source>
</evidence>
<dbReference type="HOGENOM" id="CLU_974496_0_0_1"/>
<dbReference type="AlphaFoldDB" id="A0A0E0PVC9"/>
<feature type="region of interest" description="Disordered" evidence="1">
    <location>
        <begin position="182"/>
        <end position="204"/>
    </location>
</feature>
<sequence length="286" mass="30840">MANVAVRRERPATILCDPCTPPAKKSGEAVRSRCSSALCRPLPSTPARSNAEPPDPVVAAPEPQPHAPVARRHTVPAADAGDASRHYASTPAAANVVCPAPDRVEHQHLLGEKEGCIASLPRTPSPRRAPGRRHEHRRPTPPPSRTLASPMWLVTDLLRRAGALRCGESEGEGCVMHPCVEKKRSRRGGSTAQPPSTVGKAREPPDVILVHRHLPCPVLIPGRCGSSLPTVSSLSSCCCYVLRPLARQGHSMRPISRTCDGSNLAQRTTDSSSTHETKPQRERRER</sequence>
<feature type="compositionally biased region" description="Basic residues" evidence="1">
    <location>
        <begin position="129"/>
        <end position="139"/>
    </location>
</feature>
<dbReference type="Gramene" id="ORUFI06G08390.1">
    <property type="protein sequence ID" value="ORUFI06G08390.1"/>
    <property type="gene ID" value="ORUFI06G08390"/>
</dbReference>
<organism evidence="2 3">
    <name type="scientific">Oryza rufipogon</name>
    <name type="common">Brownbeard rice</name>
    <name type="synonym">Asian wild rice</name>
    <dbReference type="NCBI Taxonomy" id="4529"/>
    <lineage>
        <taxon>Eukaryota</taxon>
        <taxon>Viridiplantae</taxon>
        <taxon>Streptophyta</taxon>
        <taxon>Embryophyta</taxon>
        <taxon>Tracheophyta</taxon>
        <taxon>Spermatophyta</taxon>
        <taxon>Magnoliopsida</taxon>
        <taxon>Liliopsida</taxon>
        <taxon>Poales</taxon>
        <taxon>Poaceae</taxon>
        <taxon>BOP clade</taxon>
        <taxon>Oryzoideae</taxon>
        <taxon>Oryzeae</taxon>
        <taxon>Oryzinae</taxon>
        <taxon>Oryza</taxon>
    </lineage>
</organism>
<reference evidence="3" key="1">
    <citation type="submission" date="2013-06" db="EMBL/GenBank/DDBJ databases">
        <authorList>
            <person name="Zhao Q."/>
        </authorList>
    </citation>
    <scope>NUCLEOTIDE SEQUENCE</scope>
    <source>
        <strain evidence="3">cv. W1943</strain>
    </source>
</reference>
<feature type="compositionally biased region" description="Polar residues" evidence="1">
    <location>
        <begin position="259"/>
        <end position="272"/>
    </location>
</feature>
<name>A0A0E0PVC9_ORYRU</name>